<dbReference type="GO" id="GO:0017168">
    <property type="term" value="F:5-oxoprolinase (ATP-hydrolyzing) activity"/>
    <property type="evidence" value="ECO:0007669"/>
    <property type="project" value="TreeGrafter"/>
</dbReference>
<feature type="region of interest" description="Disordered" evidence="1">
    <location>
        <begin position="519"/>
        <end position="553"/>
    </location>
</feature>
<dbReference type="PANTHER" id="PTHR11365">
    <property type="entry name" value="5-OXOPROLINASE RELATED"/>
    <property type="match status" value="1"/>
</dbReference>
<dbReference type="InterPro" id="IPR003692">
    <property type="entry name" value="Hydantoinase_B"/>
</dbReference>
<dbReference type="AlphaFoldDB" id="A0AA37BS98"/>
<gene>
    <name evidence="3" type="ORF">GCM10007108_14750</name>
</gene>
<feature type="compositionally biased region" description="Basic and acidic residues" evidence="1">
    <location>
        <begin position="520"/>
        <end position="534"/>
    </location>
</feature>
<name>A0AA37BS98_9ARCH</name>
<dbReference type="EMBL" id="BMNY01000003">
    <property type="protein sequence ID" value="GGM77660.1"/>
    <property type="molecule type" value="Genomic_DNA"/>
</dbReference>
<reference evidence="3" key="2">
    <citation type="submission" date="2022-09" db="EMBL/GenBank/DDBJ databases">
        <authorList>
            <person name="Sun Q."/>
            <person name="Ohkuma M."/>
        </authorList>
    </citation>
    <scope>NUCLEOTIDE SEQUENCE</scope>
    <source>
        <strain evidence="3">JCM 13583</strain>
    </source>
</reference>
<evidence type="ECO:0000259" key="2">
    <source>
        <dbReference type="Pfam" id="PF02538"/>
    </source>
</evidence>
<dbReference type="RefSeq" id="WP_188681613.1">
    <property type="nucleotide sequence ID" value="NZ_BMNY01000003.1"/>
</dbReference>
<dbReference type="GO" id="GO:0006749">
    <property type="term" value="P:glutathione metabolic process"/>
    <property type="evidence" value="ECO:0007669"/>
    <property type="project" value="TreeGrafter"/>
</dbReference>
<feature type="domain" description="Hydantoinase B/oxoprolinase" evidence="2">
    <location>
        <begin position="3"/>
        <end position="520"/>
    </location>
</feature>
<sequence>MTDRFTKQVIASSLYYASEEMGIALRNSAYSPNIKERMDHSAAIFDANGILLAQAEHIPVHLGSLPWGLRNTLDYLSKEGIELRRGDEIVVNNPYISGTHLNDVTVIRPIFHNDRIVAYAANKAHHSDVGGKVPGSINSDGKTIYEEGLILDPVFLMRGDEFNSDFLSVFSSNSRNPYERIGDIRAQVAANYTGERRVLDIIEKHGLDAFTESRDYYVSYAEEMARNRISRIPHGTYGWVDYLEGPDGRDIRLQVALRVSEDGVHVDYTGTERQVDVPLNAVLGVTLSGVYYVFRTVMGADVPVNGGTFRFLHVSVPEGTVLNPTFPAPVSGGNVETSQRNADLIFGALSQAIPEAVPAASGGSMNNIMMGGLHRGRSWAFYETIGVGLGGKLGKDGTDGIQANMTNTMNTPIEEIERTLPVLVKRYEFRPNSAGLGKYRGGSGIVRAFMVREGTVTLTVLAERERHRPWGLMGGLPGAPTEVRLVQDGRQRKGHTKATYVLHEGDIFEIRTAGGGGYGRFEDREPEKVERDTRSGLITRGYARAGRGERAGE</sequence>
<dbReference type="Pfam" id="PF02538">
    <property type="entry name" value="Hydantoinase_B"/>
    <property type="match status" value="1"/>
</dbReference>
<evidence type="ECO:0000313" key="4">
    <source>
        <dbReference type="Proteomes" id="UP000632195"/>
    </source>
</evidence>
<dbReference type="Proteomes" id="UP000632195">
    <property type="component" value="Unassembled WGS sequence"/>
</dbReference>
<reference evidence="3" key="1">
    <citation type="journal article" date="2014" name="Int. J. Syst. Evol. Microbiol.">
        <title>Complete genome sequence of Corynebacterium casei LMG S-19264T (=DSM 44701T), isolated from a smear-ripened cheese.</title>
        <authorList>
            <consortium name="US DOE Joint Genome Institute (JGI-PGF)"/>
            <person name="Walter F."/>
            <person name="Albersmeier A."/>
            <person name="Kalinowski J."/>
            <person name="Ruckert C."/>
        </authorList>
    </citation>
    <scope>NUCLEOTIDE SEQUENCE</scope>
    <source>
        <strain evidence="3">JCM 13583</strain>
    </source>
</reference>
<evidence type="ECO:0000313" key="3">
    <source>
        <dbReference type="EMBL" id="GGM77660.1"/>
    </source>
</evidence>
<dbReference type="PANTHER" id="PTHR11365:SF23">
    <property type="entry name" value="HYPOTHETICAL 5-OXOPROLINASE (EUROFUNG)-RELATED"/>
    <property type="match status" value="1"/>
</dbReference>
<comment type="caution">
    <text evidence="3">The sequence shown here is derived from an EMBL/GenBank/DDBJ whole genome shotgun (WGS) entry which is preliminary data.</text>
</comment>
<protein>
    <submittedName>
        <fullName evidence="3">5-oxoprolinase</fullName>
    </submittedName>
</protein>
<dbReference type="GO" id="GO:0005829">
    <property type="term" value="C:cytosol"/>
    <property type="evidence" value="ECO:0007669"/>
    <property type="project" value="TreeGrafter"/>
</dbReference>
<keyword evidence="4" id="KW-1185">Reference proteome</keyword>
<dbReference type="InterPro" id="IPR045079">
    <property type="entry name" value="Oxoprolinase-like"/>
</dbReference>
<evidence type="ECO:0000256" key="1">
    <source>
        <dbReference type="SAM" id="MobiDB-lite"/>
    </source>
</evidence>
<accession>A0AA37BS98</accession>
<organism evidence="3 4">
    <name type="scientific">Thermogymnomonas acidicola</name>
    <dbReference type="NCBI Taxonomy" id="399579"/>
    <lineage>
        <taxon>Archaea</taxon>
        <taxon>Methanobacteriati</taxon>
        <taxon>Thermoplasmatota</taxon>
        <taxon>Thermoplasmata</taxon>
        <taxon>Thermoplasmatales</taxon>
        <taxon>Thermogymnomonas</taxon>
    </lineage>
</organism>
<proteinExistence type="predicted"/>